<sequence length="41" mass="4799">MCKIEIPLSVNSKYRGEYYRNFRLATKKSGNLMLFAADQKI</sequence>
<dbReference type="AlphaFoldDB" id="A0A0G0NI22"/>
<evidence type="ECO:0000313" key="1">
    <source>
        <dbReference type="EMBL" id="KKR15123.1"/>
    </source>
</evidence>
<comment type="caution">
    <text evidence="1">The sequence shown here is derived from an EMBL/GenBank/DDBJ whole genome shotgun (WGS) entry which is preliminary data.</text>
</comment>
<proteinExistence type="predicted"/>
<feature type="non-terminal residue" evidence="1">
    <location>
        <position position="41"/>
    </location>
</feature>
<protein>
    <submittedName>
        <fullName evidence="1">Uncharacterized protein</fullName>
    </submittedName>
</protein>
<accession>A0A0G0NI22</accession>
<dbReference type="Proteomes" id="UP000034048">
    <property type="component" value="Unassembled WGS sequence"/>
</dbReference>
<organism evidence="1 2">
    <name type="scientific">Candidatus Falkowbacteria bacterium GW2011_GWA2_39_24</name>
    <dbReference type="NCBI Taxonomy" id="1618634"/>
    <lineage>
        <taxon>Bacteria</taxon>
        <taxon>Candidatus Falkowiibacteriota</taxon>
    </lineage>
</organism>
<reference evidence="1 2" key="1">
    <citation type="journal article" date="2015" name="Nature">
        <title>rRNA introns, odd ribosomes, and small enigmatic genomes across a large radiation of phyla.</title>
        <authorList>
            <person name="Brown C.T."/>
            <person name="Hug L.A."/>
            <person name="Thomas B.C."/>
            <person name="Sharon I."/>
            <person name="Castelle C.J."/>
            <person name="Singh A."/>
            <person name="Wilkins M.J."/>
            <person name="Williams K.H."/>
            <person name="Banfield J.F."/>
        </authorList>
    </citation>
    <scope>NUCLEOTIDE SEQUENCE [LARGE SCALE GENOMIC DNA]</scope>
</reference>
<evidence type="ECO:0000313" key="2">
    <source>
        <dbReference type="Proteomes" id="UP000034048"/>
    </source>
</evidence>
<gene>
    <name evidence="1" type="ORF">UT42_C0009G0015</name>
</gene>
<name>A0A0G0NI22_9BACT</name>
<dbReference type="EMBL" id="LBWS01000009">
    <property type="protein sequence ID" value="KKR15123.1"/>
    <property type="molecule type" value="Genomic_DNA"/>
</dbReference>